<gene>
    <name evidence="5" type="primary">cnxG</name>
    <name evidence="6" type="ORF">NKR23_g575</name>
</gene>
<comment type="subunit">
    <text evidence="5">Heterotetramer; composed of 2 small (MOCS2A) and 2 large (MOCS2B) subunits.</text>
</comment>
<evidence type="ECO:0000313" key="6">
    <source>
        <dbReference type="EMBL" id="KAJ9157665.1"/>
    </source>
</evidence>
<comment type="function">
    <text evidence="5">Acts as a sulfur carrier required for molybdopterin biosynthesis. Component of the molybdopterin synthase complex that catalyzes the conversion of precursor Z into molybdopterin by mediating the incorporation of 2 sulfur atoms into precursor Z to generate a dithiolene group. In the complex, serves as sulfur donor by being thiocarboxylated (-COSH) at its C-terminus by UBA4. After interaction with MOCS2B, the sulfur is then transferred to precursor Z to form molybdopterin.</text>
</comment>
<dbReference type="CDD" id="cd00754">
    <property type="entry name" value="Ubl_MoaD"/>
    <property type="match status" value="1"/>
</dbReference>
<comment type="pathway">
    <text evidence="5">Cofactor biosynthesis; molybdopterin biosynthesis.</text>
</comment>
<comment type="PTM">
    <text evidence="5">C-terminal thiocarboxylation occurs in 2 steps, it is first acyl-adenylated (-COAMP) via the hesA/moeB/thiF part of UBA4, then thiocarboxylated (-COSH) via the rhodanese domain of UBA4.</text>
</comment>
<reference evidence="6" key="1">
    <citation type="submission" date="2022-07" db="EMBL/GenBank/DDBJ databases">
        <title>Fungi with potential for degradation of polypropylene.</title>
        <authorList>
            <person name="Gostincar C."/>
        </authorList>
    </citation>
    <scope>NUCLEOTIDE SEQUENCE</scope>
    <source>
        <strain evidence="6">EXF-13308</strain>
    </source>
</reference>
<dbReference type="PANTHER" id="PTHR33359:SF1">
    <property type="entry name" value="MOLYBDOPTERIN SYNTHASE SULFUR CARRIER SUBUNIT"/>
    <property type="match status" value="1"/>
</dbReference>
<accession>A0AA38S7H1</accession>
<keyword evidence="1 5" id="KW-0963">Cytoplasm</keyword>
<keyword evidence="7" id="KW-1185">Reference proteome</keyword>
<dbReference type="GO" id="GO:0000166">
    <property type="term" value="F:nucleotide binding"/>
    <property type="evidence" value="ECO:0007669"/>
    <property type="project" value="UniProtKB-KW"/>
</dbReference>
<comment type="similarity">
    <text evidence="5">Belongs to the MoaD family. MOCS2A subfamily.</text>
</comment>
<evidence type="ECO:0000256" key="4">
    <source>
        <dbReference type="ARBA" id="ARBA00023150"/>
    </source>
</evidence>
<dbReference type="GO" id="GO:1990133">
    <property type="term" value="C:molybdopterin adenylyltransferase complex"/>
    <property type="evidence" value="ECO:0007669"/>
    <property type="project" value="TreeGrafter"/>
</dbReference>
<dbReference type="InterPro" id="IPR003749">
    <property type="entry name" value="ThiS/MoaD-like"/>
</dbReference>
<comment type="caution">
    <text evidence="6">The sequence shown here is derived from an EMBL/GenBank/DDBJ whole genome shotgun (WGS) entry which is preliminary data.</text>
</comment>
<keyword evidence="4 5" id="KW-0501">Molybdenum cofactor biosynthesis</keyword>
<dbReference type="InterPro" id="IPR028887">
    <property type="entry name" value="MOCS2A_euk"/>
</dbReference>
<feature type="modified residue" description="Glycyl adenylate; alternate" evidence="5">
    <location>
        <position position="100"/>
    </location>
</feature>
<name>A0AA38S7H1_9PEZI</name>
<organism evidence="6 7">
    <name type="scientific">Pleurostoma richardsiae</name>
    <dbReference type="NCBI Taxonomy" id="41990"/>
    <lineage>
        <taxon>Eukaryota</taxon>
        <taxon>Fungi</taxon>
        <taxon>Dikarya</taxon>
        <taxon>Ascomycota</taxon>
        <taxon>Pezizomycotina</taxon>
        <taxon>Sordariomycetes</taxon>
        <taxon>Sordariomycetidae</taxon>
        <taxon>Calosphaeriales</taxon>
        <taxon>Pleurostomataceae</taxon>
        <taxon>Pleurostoma</taxon>
    </lineage>
</organism>
<keyword evidence="3 5" id="KW-0547">Nucleotide-binding</keyword>
<proteinExistence type="inferred from homology"/>
<comment type="subcellular location">
    <subcellularLocation>
        <location evidence="5">Cytoplasm</location>
    </subcellularLocation>
</comment>
<dbReference type="GO" id="GO:0030366">
    <property type="term" value="F:molybdopterin synthase activity"/>
    <property type="evidence" value="ECO:0007669"/>
    <property type="project" value="UniProtKB-UniRule"/>
</dbReference>
<dbReference type="EMBL" id="JANBVO010000001">
    <property type="protein sequence ID" value="KAJ9157665.1"/>
    <property type="molecule type" value="Genomic_DNA"/>
</dbReference>
<sequence>MSAVPKAPEGHFNVLYFASASSLTAKEFEPLPAPLPLKDLFPTLEKLYPGMKSKILDSCLVTVNLNYVEVPAEDDNAEGTEPVVIQEGDEVAIIPPVSSG</sequence>
<evidence type="ECO:0000256" key="3">
    <source>
        <dbReference type="ARBA" id="ARBA00022741"/>
    </source>
</evidence>
<dbReference type="InterPro" id="IPR016155">
    <property type="entry name" value="Mopterin_synth/thiamin_S_b"/>
</dbReference>
<dbReference type="SUPFAM" id="SSF54285">
    <property type="entry name" value="MoaD/ThiS"/>
    <property type="match status" value="1"/>
</dbReference>
<feature type="modified residue" description="1-thioglycine; alternate" evidence="5">
    <location>
        <position position="100"/>
    </location>
</feature>
<dbReference type="Pfam" id="PF02597">
    <property type="entry name" value="ThiS"/>
    <property type="match status" value="1"/>
</dbReference>
<evidence type="ECO:0000256" key="1">
    <source>
        <dbReference type="ARBA" id="ARBA00022490"/>
    </source>
</evidence>
<dbReference type="InterPro" id="IPR044672">
    <property type="entry name" value="MOCS2A"/>
</dbReference>
<dbReference type="GO" id="GO:0006777">
    <property type="term" value="P:Mo-molybdopterin cofactor biosynthetic process"/>
    <property type="evidence" value="ECO:0007669"/>
    <property type="project" value="UniProtKB-UniRule"/>
</dbReference>
<dbReference type="Proteomes" id="UP001174694">
    <property type="component" value="Unassembled WGS sequence"/>
</dbReference>
<evidence type="ECO:0000256" key="2">
    <source>
        <dbReference type="ARBA" id="ARBA00022553"/>
    </source>
</evidence>
<evidence type="ECO:0000313" key="7">
    <source>
        <dbReference type="Proteomes" id="UP001174694"/>
    </source>
</evidence>
<dbReference type="HAMAP" id="MF_03051">
    <property type="entry name" value="MOCS2A"/>
    <property type="match status" value="1"/>
</dbReference>
<keyword evidence="2 5" id="KW-0597">Phosphoprotein</keyword>
<dbReference type="AlphaFoldDB" id="A0AA38S7H1"/>
<evidence type="ECO:0000256" key="5">
    <source>
        <dbReference type="HAMAP-Rule" id="MF_03051"/>
    </source>
</evidence>
<dbReference type="InterPro" id="IPR012675">
    <property type="entry name" value="Beta-grasp_dom_sf"/>
</dbReference>
<dbReference type="Gene3D" id="3.10.20.30">
    <property type="match status" value="1"/>
</dbReference>
<dbReference type="GO" id="GO:1990140">
    <property type="term" value="C:molybdopterin synthase complex"/>
    <property type="evidence" value="ECO:0007669"/>
    <property type="project" value="UniProtKB-UniRule"/>
</dbReference>
<dbReference type="PANTHER" id="PTHR33359">
    <property type="entry name" value="MOLYBDOPTERIN SYNTHASE SULFUR CARRIER SUBUNIT"/>
    <property type="match status" value="1"/>
</dbReference>
<protein>
    <recommendedName>
        <fullName evidence="5">Molybdopterin synthase sulfur carrier subunit</fullName>
    </recommendedName>
    <alternativeName>
        <fullName evidence="5">Common component for nitrate reductase and xanthine dehydrogenase protein G</fullName>
    </alternativeName>
    <alternativeName>
        <fullName evidence="5">Molybdenum cofactor synthesis protein 2 small subunit</fullName>
    </alternativeName>
    <alternativeName>
        <fullName evidence="5">Molybdenum cofactor synthesis protein 2A</fullName>
    </alternativeName>
    <alternativeName>
        <fullName evidence="5">Sulfur carrier protein MOCS2A</fullName>
        <shortName evidence="5">MOCS2A</shortName>
    </alternativeName>
</protein>